<dbReference type="PANTHER" id="PTHR20903:SF0">
    <property type="entry name" value="PREFOLDIN SUBUNIT 1"/>
    <property type="match status" value="1"/>
</dbReference>
<keyword evidence="4" id="KW-1185">Reference proteome</keyword>
<dbReference type="GO" id="GO:0051082">
    <property type="term" value="F:unfolded protein binding"/>
    <property type="evidence" value="ECO:0007669"/>
    <property type="project" value="InterPro"/>
</dbReference>
<dbReference type="GO" id="GO:0044183">
    <property type="term" value="F:protein folding chaperone"/>
    <property type="evidence" value="ECO:0007669"/>
    <property type="project" value="TreeGrafter"/>
</dbReference>
<dbReference type="PANTHER" id="PTHR20903">
    <property type="entry name" value="PREFOLDIN SUBUNIT 1-RELATED"/>
    <property type="match status" value="1"/>
</dbReference>
<dbReference type="AlphaFoldDB" id="A0A9P0QL09"/>
<dbReference type="OrthoDB" id="2015447at2759"/>
<evidence type="ECO:0000256" key="1">
    <source>
        <dbReference type="ARBA" id="ARBA00008045"/>
    </source>
</evidence>
<reference evidence="3" key="1">
    <citation type="submission" date="2022-03" db="EMBL/GenBank/DDBJ databases">
        <authorList>
            <person name="Legras J.-L."/>
            <person name="Devillers H."/>
            <person name="Grondin C."/>
        </authorList>
    </citation>
    <scope>NUCLEOTIDE SEQUENCE</scope>
    <source>
        <strain evidence="3">CLIB 1423</strain>
    </source>
</reference>
<sequence length="120" mass="13737">MSVNQEALKKLLVEMDNQLSRTKAELNMCNLQLSRVDTNLHLIQSTKLKLNGLCRDNEPVWQGVGKAFVKTDVNTYLKEVSVDEKEFIENKSSLEKKKHYLDTTLEKTIENMSAIVGPRK</sequence>
<name>A0A9P0QL09_9ASCO</name>
<organism evidence="3 4">
    <name type="scientific">[Candida] railenensis</name>
    <dbReference type="NCBI Taxonomy" id="45579"/>
    <lineage>
        <taxon>Eukaryota</taxon>
        <taxon>Fungi</taxon>
        <taxon>Dikarya</taxon>
        <taxon>Ascomycota</taxon>
        <taxon>Saccharomycotina</taxon>
        <taxon>Pichiomycetes</taxon>
        <taxon>Debaryomycetaceae</taxon>
        <taxon>Kurtzmaniella</taxon>
    </lineage>
</organism>
<dbReference type="InterPro" id="IPR009053">
    <property type="entry name" value="Prefoldin"/>
</dbReference>
<comment type="similarity">
    <text evidence="1">Belongs to the prefoldin subunit beta family.</text>
</comment>
<gene>
    <name evidence="3" type="ORF">CLIB1423_02S00980</name>
</gene>
<proteinExistence type="inferred from homology"/>
<dbReference type="SUPFAM" id="SSF46579">
    <property type="entry name" value="Prefoldin"/>
    <property type="match status" value="1"/>
</dbReference>
<dbReference type="GO" id="GO:0005737">
    <property type="term" value="C:cytoplasm"/>
    <property type="evidence" value="ECO:0007669"/>
    <property type="project" value="TreeGrafter"/>
</dbReference>
<protein>
    <submittedName>
        <fullName evidence="3">Prefoldin subunit 1</fullName>
    </submittedName>
</protein>
<dbReference type="InterPro" id="IPR002777">
    <property type="entry name" value="PFD_beta-like"/>
</dbReference>
<dbReference type="Proteomes" id="UP000837801">
    <property type="component" value="Unassembled WGS sequence"/>
</dbReference>
<evidence type="ECO:0000313" key="4">
    <source>
        <dbReference type="Proteomes" id="UP000837801"/>
    </source>
</evidence>
<comment type="caution">
    <text evidence="3">The sequence shown here is derived from an EMBL/GenBank/DDBJ whole genome shotgun (WGS) entry which is preliminary data.</text>
</comment>
<dbReference type="Pfam" id="PF01920">
    <property type="entry name" value="Prefoldin_2"/>
    <property type="match status" value="1"/>
</dbReference>
<accession>A0A9P0QL09</accession>
<evidence type="ECO:0000256" key="2">
    <source>
        <dbReference type="ARBA" id="ARBA00023186"/>
    </source>
</evidence>
<keyword evidence="2" id="KW-0143">Chaperone</keyword>
<dbReference type="EMBL" id="CAKXYY010000002">
    <property type="protein sequence ID" value="CAH2350608.1"/>
    <property type="molecule type" value="Genomic_DNA"/>
</dbReference>
<dbReference type="Gene3D" id="1.10.287.370">
    <property type="match status" value="1"/>
</dbReference>
<dbReference type="GO" id="GO:0016272">
    <property type="term" value="C:prefoldin complex"/>
    <property type="evidence" value="ECO:0007669"/>
    <property type="project" value="InterPro"/>
</dbReference>
<evidence type="ECO:0000313" key="3">
    <source>
        <dbReference type="EMBL" id="CAH2350608.1"/>
    </source>
</evidence>